<protein>
    <submittedName>
        <fullName evidence="1">Uncharacterized protein</fullName>
    </submittedName>
</protein>
<evidence type="ECO:0000313" key="2">
    <source>
        <dbReference type="Proteomes" id="UP000274762"/>
    </source>
</evidence>
<organism evidence="1 2">
    <name type="scientific">Williamsia marianensis</name>
    <dbReference type="NCBI Taxonomy" id="85044"/>
    <lineage>
        <taxon>Bacteria</taxon>
        <taxon>Bacillati</taxon>
        <taxon>Actinomycetota</taxon>
        <taxon>Actinomycetes</taxon>
        <taxon>Mycobacteriales</taxon>
        <taxon>Nocardiaceae</taxon>
        <taxon>Williamsia</taxon>
    </lineage>
</organism>
<dbReference type="EMBL" id="RBKV01000001">
    <property type="protein sequence ID" value="RKR93678.1"/>
    <property type="molecule type" value="Genomic_DNA"/>
</dbReference>
<dbReference type="RefSeq" id="WP_062796723.1">
    <property type="nucleotide sequence ID" value="NZ_CBCRXS010000001.1"/>
</dbReference>
<gene>
    <name evidence="1" type="ORF">DFJ75_0463</name>
</gene>
<dbReference type="OrthoDB" id="4484925at2"/>
<dbReference type="Proteomes" id="UP000274762">
    <property type="component" value="Unassembled WGS sequence"/>
</dbReference>
<dbReference type="AlphaFoldDB" id="A0A495JYK3"/>
<dbReference type="InterPro" id="IPR045592">
    <property type="entry name" value="DUF6461"/>
</dbReference>
<sequence length="205" mass="22280">MAYTYDDFTWFLADYPWVENALCVTYVSDADPNEVIDAMAPERLRTVTGLAAVNEQGWEHFGIVGAAQLSTWTVAIAPASIVGVDSNVILPLSKGRQVVSIFQSINAGSQFAIWHDGSIFASFDPLLRDSFTTDPLAGDWPSLMREAGLDPDPEVDGRRPDGRFHILDGMFAMAANYTGLPVTADFFTNGEFVCGDADAPPRAHS</sequence>
<name>A0A495JYK3_WILMA</name>
<reference evidence="1 2" key="1">
    <citation type="submission" date="2018-10" db="EMBL/GenBank/DDBJ databases">
        <title>Sequencing the genomes of 1000 actinobacteria strains.</title>
        <authorList>
            <person name="Klenk H.-P."/>
        </authorList>
    </citation>
    <scope>NUCLEOTIDE SEQUENCE [LARGE SCALE GENOMIC DNA]</scope>
    <source>
        <strain evidence="1 2">DSM 44343</strain>
    </source>
</reference>
<comment type="caution">
    <text evidence="1">The sequence shown here is derived from an EMBL/GenBank/DDBJ whole genome shotgun (WGS) entry which is preliminary data.</text>
</comment>
<evidence type="ECO:0000313" key="1">
    <source>
        <dbReference type="EMBL" id="RKR93678.1"/>
    </source>
</evidence>
<dbReference type="Pfam" id="PF20062">
    <property type="entry name" value="DUF6461"/>
    <property type="match status" value="1"/>
</dbReference>
<proteinExistence type="predicted"/>
<accession>A0A495JYK3</accession>